<dbReference type="Proteomes" id="UP001497453">
    <property type="component" value="Chromosome 3"/>
</dbReference>
<accession>A0ABP1D6K7</accession>
<name>A0ABP1D6K7_9APHY</name>
<feature type="domain" description="F-box" evidence="1">
    <location>
        <begin position="6"/>
        <end position="42"/>
    </location>
</feature>
<evidence type="ECO:0000259" key="1">
    <source>
        <dbReference type="Pfam" id="PF00646"/>
    </source>
</evidence>
<dbReference type="SUPFAM" id="SSF81383">
    <property type="entry name" value="F-box domain"/>
    <property type="match status" value="1"/>
</dbReference>
<organism evidence="2 3">
    <name type="scientific">Somion occarium</name>
    <dbReference type="NCBI Taxonomy" id="3059160"/>
    <lineage>
        <taxon>Eukaryota</taxon>
        <taxon>Fungi</taxon>
        <taxon>Dikarya</taxon>
        <taxon>Basidiomycota</taxon>
        <taxon>Agaricomycotina</taxon>
        <taxon>Agaricomycetes</taxon>
        <taxon>Polyporales</taxon>
        <taxon>Cerrenaceae</taxon>
        <taxon>Somion</taxon>
    </lineage>
</organism>
<evidence type="ECO:0000313" key="2">
    <source>
        <dbReference type="EMBL" id="CAL1703501.1"/>
    </source>
</evidence>
<dbReference type="EMBL" id="OZ037946">
    <property type="protein sequence ID" value="CAL1703501.1"/>
    <property type="molecule type" value="Genomic_DNA"/>
</dbReference>
<sequence length="498" mass="57068">MKPTLTGLPSELIEIIFHELPFADSVRFSQTSRFIHDVFKHSARLQYPLELAFAGMEDVSINKTNPREKLRMLRRYEDTWSRVSLGAAQHLCVNIGDSFDVCENVFMTTHDPHSIEFHLAPGPFRGVSPHKWSLRFDFEIVDYYADPTQDLLVLLELKHQSDVVQLHAVSLLTGKLHPLAAKSELFLHVVFLDTDERNYRIRICGCHVAAYVDEYLDGEDIIHHIHFGVWNWQTGQSRMFVAEPRIRSFAFLDEYHIAVTHGDLTRVGIMIKNLAEPDSQRPTFLAYPDMSPSHSTPFLMIECRPHHNVVDSSSVAKPMFRSRSEDGIAVLSLTVFEPDDTILPVNFVVRAKDLLAIPYRQETWTWEEWGPQITRWLDGLDRMQDVYPPCGSKYAFLSNDDQIVVYDFNPASINKTLSLGNEDKVETILEARVHELPVFVCPVSTSLPCRRYTVTIPIWKVEKMEEVMLMDDGIAVTDLVEDAEGEPVGSRMHIFTLQ</sequence>
<reference evidence="3" key="1">
    <citation type="submission" date="2024-04" db="EMBL/GenBank/DDBJ databases">
        <authorList>
            <person name="Shaw F."/>
            <person name="Minotto A."/>
        </authorList>
    </citation>
    <scope>NUCLEOTIDE SEQUENCE [LARGE SCALE GENOMIC DNA]</scope>
</reference>
<evidence type="ECO:0000313" key="3">
    <source>
        <dbReference type="Proteomes" id="UP001497453"/>
    </source>
</evidence>
<dbReference type="CDD" id="cd09917">
    <property type="entry name" value="F-box_SF"/>
    <property type="match status" value="1"/>
</dbReference>
<protein>
    <recommendedName>
        <fullName evidence="1">F-box domain-containing protein</fullName>
    </recommendedName>
</protein>
<dbReference type="InterPro" id="IPR001810">
    <property type="entry name" value="F-box_dom"/>
</dbReference>
<gene>
    <name evidence="2" type="ORF">GFSPODELE1_LOCUS4610</name>
</gene>
<keyword evidence="3" id="KW-1185">Reference proteome</keyword>
<proteinExistence type="predicted"/>
<dbReference type="Pfam" id="PF00646">
    <property type="entry name" value="F-box"/>
    <property type="match status" value="1"/>
</dbReference>
<dbReference type="InterPro" id="IPR036047">
    <property type="entry name" value="F-box-like_dom_sf"/>
</dbReference>